<dbReference type="InterPro" id="IPR048365">
    <property type="entry name" value="TNP-like_RNaseH_N"/>
</dbReference>
<dbReference type="Pfam" id="PF21787">
    <property type="entry name" value="TNP-like_RNaseH_N"/>
    <property type="match status" value="1"/>
</dbReference>
<evidence type="ECO:0000313" key="4">
    <source>
        <dbReference type="Proteomes" id="UP001152795"/>
    </source>
</evidence>
<dbReference type="EMBL" id="CACRXK020001307">
    <property type="protein sequence ID" value="CAB3988333.1"/>
    <property type="molecule type" value="Genomic_DNA"/>
</dbReference>
<proteinExistence type="predicted"/>
<name>A0A6S7GBD0_PARCT</name>
<dbReference type="OrthoDB" id="5972980at2759"/>
<evidence type="ECO:0000259" key="1">
    <source>
        <dbReference type="Pfam" id="PF21787"/>
    </source>
</evidence>
<gene>
    <name evidence="3" type="ORF">PACLA_8A049030</name>
</gene>
<feature type="domain" description="Transposable element P transposase-like RNase H" evidence="1">
    <location>
        <begin position="348"/>
        <end position="484"/>
    </location>
</feature>
<organism evidence="3 4">
    <name type="scientific">Paramuricea clavata</name>
    <name type="common">Red gorgonian</name>
    <name type="synonym">Violescent sea-whip</name>
    <dbReference type="NCBI Taxonomy" id="317549"/>
    <lineage>
        <taxon>Eukaryota</taxon>
        <taxon>Metazoa</taxon>
        <taxon>Cnidaria</taxon>
        <taxon>Anthozoa</taxon>
        <taxon>Octocorallia</taxon>
        <taxon>Malacalcyonacea</taxon>
        <taxon>Plexauridae</taxon>
        <taxon>Paramuricea</taxon>
    </lineage>
</organism>
<dbReference type="Pfam" id="PF21788">
    <property type="entry name" value="TNP-like_GBD"/>
    <property type="match status" value="1"/>
</dbReference>
<comment type="caution">
    <text evidence="3">The sequence shown here is derived from an EMBL/GenBank/DDBJ whole genome shotgun (WGS) entry which is preliminary data.</text>
</comment>
<keyword evidence="4" id="KW-1185">Reference proteome</keyword>
<feature type="domain" description="Transposable element P transposase-like GTP-binding insertion" evidence="2">
    <location>
        <begin position="519"/>
        <end position="615"/>
    </location>
</feature>
<accession>A0A6S7GBD0</accession>
<evidence type="ECO:0000259" key="2">
    <source>
        <dbReference type="Pfam" id="PF21788"/>
    </source>
</evidence>
<protein>
    <submittedName>
        <fullName evidence="3">Transposable element P transposase</fullName>
    </submittedName>
</protein>
<sequence>MPSSSTASTSSDHALYNVLPAEIISIQDLHTQLAKIDILPWTVNDIDSDNETFKLEFYDGAHGIAKFTVIVKAGLYFTVFVYHYWPIPDDHHYIYTQDKRLLNSIECVKGLLNSIENSNLCNGVPKEFDSVAVDPTWDEKLVNYSNSTVIRHSTPRLLSEDHFQSTITLRNPDCQVIMDDAKPEKELCNPCSLTTKNLKKAVSRKRKVSTAPAKPKAPLSACGSAKLIATVKASRLACKQLEDRLEQLEAHIKKHGVGVSDSLEKDILKIMGGQNLEATPHLKFFWEQQMKLLQSEKMGRRYHPQIIRFALSLHGKSPAAYNELRDSGALILPRERVLRDYKNYFKPKAGINIDNIESLREKASSLSQVQRYVVIVIDEMKIQSNLVFDKYSGDLIGFVDLGDPVTNYASLGEEDVMATHALAFLVRGMCSDFKHVIAYYFTENITSYQLMSIFWKVVGVLELSLKLPVCATVNDGASPNRKFFDLHFQLVRDLNCDVVHKVPNLFAVQRFIYFFADSCHLIKTARNCLYNSGSGSCSRLMWNNGNYLMFRHIADLFYSDQEFALHTLPKLSLDHIVLTSYSKMKVCLCNFILGSSKKPRLDICSPDKGDANFPGDGLFATIRGFSMIENI</sequence>
<dbReference type="AlphaFoldDB" id="A0A6S7GBD0"/>
<dbReference type="Proteomes" id="UP001152795">
    <property type="component" value="Unassembled WGS sequence"/>
</dbReference>
<reference evidence="3" key="1">
    <citation type="submission" date="2020-04" db="EMBL/GenBank/DDBJ databases">
        <authorList>
            <person name="Alioto T."/>
            <person name="Alioto T."/>
            <person name="Gomez Garrido J."/>
        </authorList>
    </citation>
    <scope>NUCLEOTIDE SEQUENCE</scope>
    <source>
        <strain evidence="3">A484AB</strain>
    </source>
</reference>
<evidence type="ECO:0000313" key="3">
    <source>
        <dbReference type="EMBL" id="CAB3988333.1"/>
    </source>
</evidence>
<dbReference type="InterPro" id="IPR048366">
    <property type="entry name" value="TNP-like_GBD"/>
</dbReference>